<evidence type="ECO:0000313" key="2">
    <source>
        <dbReference type="Proteomes" id="UP001283361"/>
    </source>
</evidence>
<evidence type="ECO:0000313" key="1">
    <source>
        <dbReference type="EMBL" id="KAK3778142.1"/>
    </source>
</evidence>
<keyword evidence="2" id="KW-1185">Reference proteome</keyword>
<organism evidence="1 2">
    <name type="scientific">Elysia crispata</name>
    <name type="common">lettuce slug</name>
    <dbReference type="NCBI Taxonomy" id="231223"/>
    <lineage>
        <taxon>Eukaryota</taxon>
        <taxon>Metazoa</taxon>
        <taxon>Spiralia</taxon>
        <taxon>Lophotrochozoa</taxon>
        <taxon>Mollusca</taxon>
        <taxon>Gastropoda</taxon>
        <taxon>Heterobranchia</taxon>
        <taxon>Euthyneura</taxon>
        <taxon>Panpulmonata</taxon>
        <taxon>Sacoglossa</taxon>
        <taxon>Placobranchoidea</taxon>
        <taxon>Plakobranchidae</taxon>
        <taxon>Elysia</taxon>
    </lineage>
</organism>
<proteinExistence type="predicted"/>
<name>A0AAE1DPR0_9GAST</name>
<accession>A0AAE1DPR0</accession>
<comment type="caution">
    <text evidence="1">The sequence shown here is derived from an EMBL/GenBank/DDBJ whole genome shotgun (WGS) entry which is preliminary data.</text>
</comment>
<protein>
    <submittedName>
        <fullName evidence="1">Uncharacterized protein</fullName>
    </submittedName>
</protein>
<dbReference type="AlphaFoldDB" id="A0AAE1DPR0"/>
<reference evidence="1" key="1">
    <citation type="journal article" date="2023" name="G3 (Bethesda)">
        <title>A reference genome for the long-term kleptoplast-retaining sea slug Elysia crispata morphotype clarki.</title>
        <authorList>
            <person name="Eastman K.E."/>
            <person name="Pendleton A.L."/>
            <person name="Shaikh M.A."/>
            <person name="Suttiyut T."/>
            <person name="Ogas R."/>
            <person name="Tomko P."/>
            <person name="Gavelis G."/>
            <person name="Widhalm J.R."/>
            <person name="Wisecaver J.H."/>
        </authorList>
    </citation>
    <scope>NUCLEOTIDE SEQUENCE</scope>
    <source>
        <strain evidence="1">ECLA1</strain>
    </source>
</reference>
<dbReference type="Proteomes" id="UP001283361">
    <property type="component" value="Unassembled WGS sequence"/>
</dbReference>
<gene>
    <name evidence="1" type="ORF">RRG08_052289</name>
</gene>
<dbReference type="EMBL" id="JAWDGP010003009">
    <property type="protein sequence ID" value="KAK3778142.1"/>
    <property type="molecule type" value="Genomic_DNA"/>
</dbReference>
<sequence>MYVQLAAWRHTEPKYLVYTHWSKACRSCRQNDRNVSRHDIFHETRAVQQLEAIIIWSPPRGKNTVICLMLQTKLASSAELSSDDQNSLSRELSRQRCSCGGKLVVEQACFLFLTTPSPANLHGRPDP</sequence>